<dbReference type="PROSITE" id="PS50109">
    <property type="entry name" value="HIS_KIN"/>
    <property type="match status" value="1"/>
</dbReference>
<evidence type="ECO:0000256" key="4">
    <source>
        <dbReference type="ARBA" id="ARBA00022777"/>
    </source>
</evidence>
<evidence type="ECO:0000256" key="8">
    <source>
        <dbReference type="SAM" id="SignalP"/>
    </source>
</evidence>
<dbReference type="InterPro" id="IPR036890">
    <property type="entry name" value="HATPase_C_sf"/>
</dbReference>
<evidence type="ECO:0000313" key="10">
    <source>
        <dbReference type="EMBL" id="RPE05708.1"/>
    </source>
</evidence>
<dbReference type="PANTHER" id="PTHR24421:SF10">
    <property type="entry name" value="NITRATE_NITRITE SENSOR PROTEIN NARQ"/>
    <property type="match status" value="1"/>
</dbReference>
<keyword evidence="4" id="KW-0418">Kinase</keyword>
<evidence type="ECO:0000256" key="1">
    <source>
        <dbReference type="ARBA" id="ARBA00000085"/>
    </source>
</evidence>
<comment type="caution">
    <text evidence="10">The sequence shown here is derived from an EMBL/GenBank/DDBJ whole genome shotgun (WGS) entry which is preliminary data.</text>
</comment>
<sequence>MPMPRALLITGLLLLHIFAKAQAPVFTVYEDKSREMQAPAVYAAFQEGRFKPLPSAFLNPGFTTSIFWIALTGVPPGQDWCLVADNAHINHLELYAVAGAPRLLHITGDFHPFAQRPLVHNTFVFPLQPVAPLYLLKVEKHHESLQAPLYLRTREQLQQQQVTDALANGIFTGIIVLIILFGCFLFCTTRDAVYGWYAIYVTSVLLWIWANKGLGFHYIWPGSSFFPSRSRPLFVFLNLILALQFITAYTGIRRSWPIRLFQGVWLVFVVLVLWPVPYTRFVEASMRIQQALPLFSMAAVLFVTYTLVRKALQKNRAALIYLVANVMLLVFVVLENLYHLGKVQLPSFVAHYGIFTGVALEMIIITFGLAARFSSYRKEKEAALVALNRQQKALTDTIVTVEEKERKALADRLHDELGAMLALTSLQVNAGKTEQAAGLLQEISHTVRTISHQLTPVAMEKYGFRHAVEDMVQQANASGQIHIELIIIGFTEDRQRPLNFLHTLYRLVQELLQNILKHAGAANVLIQLIEHDDSCSLMVEDNGKGMPPERAAPGLLRSVHAKVGYLEGHMNIDSTPGKGTIIDITLPLPEKLNS</sequence>
<keyword evidence="3" id="KW-0808">Transferase</keyword>
<feature type="transmembrane region" description="Helical" evidence="7">
    <location>
        <begin position="193"/>
        <end position="210"/>
    </location>
</feature>
<evidence type="ECO:0000256" key="6">
    <source>
        <dbReference type="SAM" id="Coils"/>
    </source>
</evidence>
<comment type="catalytic activity">
    <reaction evidence="1">
        <text>ATP + protein L-histidine = ADP + protein N-phospho-L-histidine.</text>
        <dbReference type="EC" id="2.7.13.3"/>
    </reaction>
</comment>
<name>A0A3N4PE36_9BACT</name>
<feature type="transmembrane region" description="Helical" evidence="7">
    <location>
        <begin position="230"/>
        <end position="249"/>
    </location>
</feature>
<feature type="transmembrane region" description="Helical" evidence="7">
    <location>
        <begin position="256"/>
        <end position="276"/>
    </location>
</feature>
<feature type="transmembrane region" description="Helical" evidence="7">
    <location>
        <begin position="350"/>
        <end position="371"/>
    </location>
</feature>
<proteinExistence type="predicted"/>
<dbReference type="InterPro" id="IPR011623">
    <property type="entry name" value="7TMR_DISM_rcpt_extracell_dom1"/>
</dbReference>
<dbReference type="Pfam" id="PF07695">
    <property type="entry name" value="7TMR-DISM_7TM"/>
    <property type="match status" value="1"/>
</dbReference>
<accession>A0A3N4PE36</accession>
<feature type="chain" id="PRO_5018207987" description="histidine kinase" evidence="8">
    <location>
        <begin position="22"/>
        <end position="594"/>
    </location>
</feature>
<evidence type="ECO:0000256" key="5">
    <source>
        <dbReference type="ARBA" id="ARBA00023012"/>
    </source>
</evidence>
<dbReference type="CDD" id="cd16917">
    <property type="entry name" value="HATPase_UhpB-NarQ-NarX-like"/>
    <property type="match status" value="1"/>
</dbReference>
<dbReference type="GO" id="GO:0000160">
    <property type="term" value="P:phosphorelay signal transduction system"/>
    <property type="evidence" value="ECO:0007669"/>
    <property type="project" value="UniProtKB-KW"/>
</dbReference>
<dbReference type="PANTHER" id="PTHR24421">
    <property type="entry name" value="NITRATE/NITRITE SENSOR PROTEIN NARX-RELATED"/>
    <property type="match status" value="1"/>
</dbReference>
<dbReference type="InterPro" id="IPR050482">
    <property type="entry name" value="Sensor_HK_TwoCompSys"/>
</dbReference>
<reference evidence="10 11" key="1">
    <citation type="submission" date="2018-11" db="EMBL/GenBank/DDBJ databases">
        <title>Chitinophaga lutea sp.nov., isolate from arsenic contaminated soil.</title>
        <authorList>
            <person name="Zong Y."/>
        </authorList>
    </citation>
    <scope>NUCLEOTIDE SEQUENCE [LARGE SCALE GENOMIC DNA]</scope>
    <source>
        <strain evidence="10 11">ZY74</strain>
    </source>
</reference>
<keyword evidence="8" id="KW-0732">Signal</keyword>
<feature type="transmembrane region" description="Helical" evidence="7">
    <location>
        <begin position="288"/>
        <end position="307"/>
    </location>
</feature>
<dbReference type="InterPro" id="IPR003594">
    <property type="entry name" value="HATPase_dom"/>
</dbReference>
<keyword evidence="6" id="KW-0175">Coiled coil</keyword>
<dbReference type="SUPFAM" id="SSF55874">
    <property type="entry name" value="ATPase domain of HSP90 chaperone/DNA topoisomerase II/histidine kinase"/>
    <property type="match status" value="1"/>
</dbReference>
<feature type="transmembrane region" description="Helical" evidence="7">
    <location>
        <begin position="319"/>
        <end position="338"/>
    </location>
</feature>
<dbReference type="SMART" id="SM00387">
    <property type="entry name" value="HATPase_c"/>
    <property type="match status" value="1"/>
</dbReference>
<dbReference type="Gene3D" id="3.30.565.10">
    <property type="entry name" value="Histidine kinase-like ATPase, C-terminal domain"/>
    <property type="match status" value="1"/>
</dbReference>
<dbReference type="Pfam" id="PF07696">
    <property type="entry name" value="7TMR-DISMED2"/>
    <property type="match status" value="1"/>
</dbReference>
<gene>
    <name evidence="10" type="ORF">EGT74_25405</name>
</gene>
<feature type="signal peptide" evidence="8">
    <location>
        <begin position="1"/>
        <end position="21"/>
    </location>
</feature>
<evidence type="ECO:0000313" key="11">
    <source>
        <dbReference type="Proteomes" id="UP000278351"/>
    </source>
</evidence>
<keyword evidence="11" id="KW-1185">Reference proteome</keyword>
<protein>
    <recommendedName>
        <fullName evidence="2">histidine kinase</fullName>
        <ecNumber evidence="2">2.7.13.3</ecNumber>
    </recommendedName>
</protein>
<keyword evidence="7" id="KW-1133">Transmembrane helix</keyword>
<evidence type="ECO:0000256" key="7">
    <source>
        <dbReference type="SAM" id="Phobius"/>
    </source>
</evidence>
<keyword evidence="5" id="KW-0902">Two-component regulatory system</keyword>
<feature type="transmembrane region" description="Helical" evidence="7">
    <location>
        <begin position="165"/>
        <end position="186"/>
    </location>
</feature>
<dbReference type="Pfam" id="PF02518">
    <property type="entry name" value="HATPase_c"/>
    <property type="match status" value="1"/>
</dbReference>
<feature type="coiled-coil region" evidence="6">
    <location>
        <begin position="377"/>
        <end position="404"/>
    </location>
</feature>
<dbReference type="GO" id="GO:0004673">
    <property type="term" value="F:protein histidine kinase activity"/>
    <property type="evidence" value="ECO:0007669"/>
    <property type="project" value="UniProtKB-EC"/>
</dbReference>
<dbReference type="EC" id="2.7.13.3" evidence="2"/>
<organism evidence="10 11">
    <name type="scientific">Chitinophaga lutea</name>
    <dbReference type="NCBI Taxonomy" id="2488634"/>
    <lineage>
        <taxon>Bacteria</taxon>
        <taxon>Pseudomonadati</taxon>
        <taxon>Bacteroidota</taxon>
        <taxon>Chitinophagia</taxon>
        <taxon>Chitinophagales</taxon>
        <taxon>Chitinophagaceae</taxon>
        <taxon>Chitinophaga</taxon>
    </lineage>
</organism>
<dbReference type="Gene3D" id="1.20.5.1930">
    <property type="match status" value="1"/>
</dbReference>
<dbReference type="InterPro" id="IPR011622">
    <property type="entry name" value="7TMR_DISM_rcpt_extracell_dom2"/>
</dbReference>
<keyword evidence="7" id="KW-0812">Transmembrane</keyword>
<evidence type="ECO:0000256" key="3">
    <source>
        <dbReference type="ARBA" id="ARBA00022679"/>
    </source>
</evidence>
<dbReference type="Gene3D" id="2.60.40.2380">
    <property type="match status" value="1"/>
</dbReference>
<dbReference type="Proteomes" id="UP000278351">
    <property type="component" value="Unassembled WGS sequence"/>
</dbReference>
<dbReference type="EMBL" id="RPDH01000003">
    <property type="protein sequence ID" value="RPE05708.1"/>
    <property type="molecule type" value="Genomic_DNA"/>
</dbReference>
<dbReference type="InterPro" id="IPR005467">
    <property type="entry name" value="His_kinase_dom"/>
</dbReference>
<dbReference type="AlphaFoldDB" id="A0A3N4PE36"/>
<keyword evidence="7" id="KW-0472">Membrane</keyword>
<evidence type="ECO:0000256" key="2">
    <source>
        <dbReference type="ARBA" id="ARBA00012438"/>
    </source>
</evidence>
<evidence type="ECO:0000259" key="9">
    <source>
        <dbReference type="PROSITE" id="PS50109"/>
    </source>
</evidence>
<feature type="domain" description="Histidine kinase" evidence="9">
    <location>
        <begin position="408"/>
        <end position="590"/>
    </location>
</feature>